<protein>
    <submittedName>
        <fullName evidence="1">Uncharacterized protein</fullName>
    </submittedName>
</protein>
<proteinExistence type="predicted"/>
<name>A0A0A8Z255_ARUDO</name>
<organism evidence="1">
    <name type="scientific">Arundo donax</name>
    <name type="common">Giant reed</name>
    <name type="synonym">Donax arundinaceus</name>
    <dbReference type="NCBI Taxonomy" id="35708"/>
    <lineage>
        <taxon>Eukaryota</taxon>
        <taxon>Viridiplantae</taxon>
        <taxon>Streptophyta</taxon>
        <taxon>Embryophyta</taxon>
        <taxon>Tracheophyta</taxon>
        <taxon>Spermatophyta</taxon>
        <taxon>Magnoliopsida</taxon>
        <taxon>Liliopsida</taxon>
        <taxon>Poales</taxon>
        <taxon>Poaceae</taxon>
        <taxon>PACMAD clade</taxon>
        <taxon>Arundinoideae</taxon>
        <taxon>Arundineae</taxon>
        <taxon>Arundo</taxon>
    </lineage>
</organism>
<dbReference type="AlphaFoldDB" id="A0A0A8Z255"/>
<evidence type="ECO:0000313" key="1">
    <source>
        <dbReference type="EMBL" id="JAD31753.1"/>
    </source>
</evidence>
<sequence>MRVVLDLFPHPLSCPHSSAS</sequence>
<reference evidence="1" key="1">
    <citation type="submission" date="2014-09" db="EMBL/GenBank/DDBJ databases">
        <authorList>
            <person name="Magalhaes I.L.F."/>
            <person name="Oliveira U."/>
            <person name="Santos F.R."/>
            <person name="Vidigal T.H.D.A."/>
            <person name="Brescovit A.D."/>
            <person name="Santos A.J."/>
        </authorList>
    </citation>
    <scope>NUCLEOTIDE SEQUENCE</scope>
    <source>
        <tissue evidence="1">Shoot tissue taken approximately 20 cm above the soil surface</tissue>
    </source>
</reference>
<accession>A0A0A8Z255</accession>
<reference evidence="1" key="2">
    <citation type="journal article" date="2015" name="Data Brief">
        <title>Shoot transcriptome of the giant reed, Arundo donax.</title>
        <authorList>
            <person name="Barrero R.A."/>
            <person name="Guerrero F.D."/>
            <person name="Moolhuijzen P."/>
            <person name="Goolsby J.A."/>
            <person name="Tidwell J."/>
            <person name="Bellgard S.E."/>
            <person name="Bellgard M.I."/>
        </authorList>
    </citation>
    <scope>NUCLEOTIDE SEQUENCE</scope>
    <source>
        <tissue evidence="1">Shoot tissue taken approximately 20 cm above the soil surface</tissue>
    </source>
</reference>
<dbReference type="EMBL" id="GBRH01266142">
    <property type="protein sequence ID" value="JAD31753.1"/>
    <property type="molecule type" value="Transcribed_RNA"/>
</dbReference>